<dbReference type="GO" id="GO:0051539">
    <property type="term" value="F:4 iron, 4 sulfur cluster binding"/>
    <property type="evidence" value="ECO:0007669"/>
    <property type="project" value="UniProtKB-UniRule"/>
</dbReference>
<feature type="binding site" evidence="7">
    <location>
        <position position="300"/>
    </location>
    <ligand>
        <name>[4Fe-4S] cluster</name>
        <dbReference type="ChEBI" id="CHEBI:49883"/>
    </ligand>
</feature>
<feature type="region of interest" description="Disordered" evidence="8">
    <location>
        <begin position="407"/>
        <end position="468"/>
    </location>
</feature>
<proteinExistence type="inferred from homology"/>
<dbReference type="Proteomes" id="UP000005710">
    <property type="component" value="Unassembled WGS sequence"/>
</dbReference>
<dbReference type="InterPro" id="IPR011005">
    <property type="entry name" value="Dihydropteroate_synth-like_sf"/>
</dbReference>
<sequence>MMELGPKPRRRTPTVWVGPVPIGSDHPVVVQSMTNTDTADAEATAAQVIDLARAGSEVVRITVNREEAAAAVPRIVERVRAAGYATPLVGDFHYNGHVLLTRYPECARALDKYRINPGNVGARQKDRNFAQIIEVALKYEKPVRIGVNWGSLDQDLLTELMDANARRPNPRSAREVLLEAMVESALRSARLAEELGMPHDRIILSAKVSEVQDLIAVYRTLAARCDYPLHLGLTEAGMGMKGIVASTAGLAVLLQEGIGDTIRISLTPTPGGDRAEEVRVAQQILQSLGLRTFVPQVSSCPGCGRTTSTFFQEMARDVQAYIQRRLPEWRRRYPGVETLKVAVMGCVVNGPGESRHADIGISLPGTFEEPTAPVFIDGEKYTTLRGDDIVPRFLQILEDYVARRFGRNGEGKGAAAPAGREAAAPTRRGEEDAGGEAAGPAARSGGGRPGRPAAGTPAGRAGGRAAGT</sequence>
<dbReference type="GO" id="GO:0005506">
    <property type="term" value="F:iron ion binding"/>
    <property type="evidence" value="ECO:0007669"/>
    <property type="project" value="InterPro"/>
</dbReference>
<dbReference type="FunFam" id="3.20.20.20:FF:000001">
    <property type="entry name" value="4-hydroxy-3-methylbut-2-en-1-yl diphosphate synthase (flavodoxin)"/>
    <property type="match status" value="1"/>
</dbReference>
<comment type="similarity">
    <text evidence="7">Belongs to the IspG family.</text>
</comment>
<dbReference type="SUPFAM" id="SSF56014">
    <property type="entry name" value="Nitrite and sulphite reductase 4Fe-4S domain-like"/>
    <property type="match status" value="1"/>
</dbReference>
<dbReference type="SUPFAM" id="SSF51717">
    <property type="entry name" value="Dihydropteroate synthetase-like"/>
    <property type="match status" value="1"/>
</dbReference>
<feature type="binding site" evidence="7">
    <location>
        <position position="346"/>
    </location>
    <ligand>
        <name>[4Fe-4S] cluster</name>
        <dbReference type="ChEBI" id="CHEBI:49883"/>
    </ligand>
</feature>
<dbReference type="Pfam" id="PF26540">
    <property type="entry name" value="GcpE_C"/>
    <property type="match status" value="1"/>
</dbReference>
<dbReference type="InterPro" id="IPR058579">
    <property type="entry name" value="IspG_C"/>
</dbReference>
<feature type="compositionally biased region" description="Low complexity" evidence="8">
    <location>
        <begin position="413"/>
        <end position="426"/>
    </location>
</feature>
<accession>K6PLA7</accession>
<comment type="cofactor">
    <cofactor evidence="7">
        <name>[4Fe-4S] cluster</name>
        <dbReference type="ChEBI" id="CHEBI:49883"/>
    </cofactor>
    <text evidence="7">Binds 1 [4Fe-4S] cluster.</text>
</comment>
<dbReference type="PANTHER" id="PTHR30454">
    <property type="entry name" value="4-HYDROXY-3-METHYLBUT-2-EN-1-YL DIPHOSPHATE SYNTHASE"/>
    <property type="match status" value="1"/>
</dbReference>
<dbReference type="Gene3D" id="3.20.20.20">
    <property type="entry name" value="Dihydropteroate synthase-like"/>
    <property type="match status" value="1"/>
</dbReference>
<reference evidence="11" key="1">
    <citation type="submission" date="2010-10" db="EMBL/GenBank/DDBJ databases">
        <authorList>
            <consortium name="US DOE Joint Genome Institute (JGI-PGF)"/>
            <person name="Lucas S."/>
            <person name="Copeland A."/>
            <person name="Lapidus A."/>
            <person name="Bruce D."/>
            <person name="Goodwin L."/>
            <person name="Pitluck S."/>
            <person name="Kyrpides N."/>
            <person name="Mavromatis K."/>
            <person name="Detter J.C."/>
            <person name="Han C."/>
            <person name="Land M."/>
            <person name="Hauser L."/>
            <person name="Markowitz V."/>
            <person name="Cheng J.-F."/>
            <person name="Hugenholtz P."/>
            <person name="Woyke T."/>
            <person name="Wu D."/>
            <person name="Pukall R."/>
            <person name="Wahrenburg C."/>
            <person name="Brambilla E."/>
            <person name="Klenk H.-P."/>
            <person name="Eisen J.A."/>
        </authorList>
    </citation>
    <scope>NUCLEOTIDE SEQUENCE [LARGE SCALE GENOMIC DNA]</scope>
    <source>
        <strain evidence="11">DSM 13965</strain>
    </source>
</reference>
<feature type="binding site" evidence="7">
    <location>
        <position position="303"/>
    </location>
    <ligand>
        <name>[4Fe-4S] cluster</name>
        <dbReference type="ChEBI" id="CHEBI:49883"/>
    </ligand>
</feature>
<feature type="compositionally biased region" description="Low complexity" evidence="8">
    <location>
        <begin position="450"/>
        <end position="459"/>
    </location>
</feature>
<dbReference type="STRING" id="867903.ThesuDRAFT_00242"/>
<keyword evidence="5 7" id="KW-0411">Iron-sulfur</keyword>
<evidence type="ECO:0000313" key="12">
    <source>
        <dbReference type="Proteomes" id="UP000005710"/>
    </source>
</evidence>
<keyword evidence="1 7" id="KW-0004">4Fe-4S</keyword>
<dbReference type="HAMAP" id="MF_00159">
    <property type="entry name" value="IspG"/>
    <property type="match status" value="1"/>
</dbReference>
<keyword evidence="6 7" id="KW-0414">Isoprene biosynthesis</keyword>
<evidence type="ECO:0000256" key="8">
    <source>
        <dbReference type="SAM" id="MobiDB-lite"/>
    </source>
</evidence>
<dbReference type="eggNOG" id="COG0821">
    <property type="taxonomic scope" value="Bacteria"/>
</dbReference>
<evidence type="ECO:0000256" key="3">
    <source>
        <dbReference type="ARBA" id="ARBA00023002"/>
    </source>
</evidence>
<evidence type="ECO:0000259" key="10">
    <source>
        <dbReference type="Pfam" id="PF26540"/>
    </source>
</evidence>
<keyword evidence="12" id="KW-1185">Reference proteome</keyword>
<dbReference type="UniPathway" id="UPA00056">
    <property type="reaction ID" value="UER00096"/>
</dbReference>
<evidence type="ECO:0000313" key="11">
    <source>
        <dbReference type="EMBL" id="EKP93647.1"/>
    </source>
</evidence>
<reference evidence="11" key="2">
    <citation type="submission" date="2012-10" db="EMBL/GenBank/DDBJ databases">
        <title>Improved high-quality draft of Thermaerobacter subterraneus C21, DSM 13965.</title>
        <authorList>
            <consortium name="DOE Joint Genome Institute"/>
            <person name="Eisen J."/>
            <person name="Huntemann M."/>
            <person name="Wei C.-L."/>
            <person name="Han J."/>
            <person name="Detter J.C."/>
            <person name="Han C."/>
            <person name="Tapia R."/>
            <person name="Chen A."/>
            <person name="Kyrpides N."/>
            <person name="Mavromatis K."/>
            <person name="Markowitz V."/>
            <person name="Szeto E."/>
            <person name="Ivanova N."/>
            <person name="Mikhailova N."/>
            <person name="Ovchinnikova G."/>
            <person name="Pagani I."/>
            <person name="Pati A."/>
            <person name="Goodwin L."/>
            <person name="Nordberg H.P."/>
            <person name="Cantor M.N."/>
            <person name="Hua S.X."/>
            <person name="Woyke T."/>
            <person name="Eisen J."/>
            <person name="Klenk H.-P."/>
        </authorList>
    </citation>
    <scope>NUCLEOTIDE SEQUENCE [LARGE SCALE GENOMIC DNA]</scope>
    <source>
        <strain evidence="11">DSM 13965</strain>
    </source>
</reference>
<comment type="caution">
    <text evidence="11">The sequence shown here is derived from an EMBL/GenBank/DDBJ whole genome shotgun (WGS) entry which is preliminary data.</text>
</comment>
<evidence type="ECO:0000256" key="5">
    <source>
        <dbReference type="ARBA" id="ARBA00023014"/>
    </source>
</evidence>
<dbReference type="Gene3D" id="3.30.413.10">
    <property type="entry name" value="Sulfite Reductase Hemoprotein, domain 1"/>
    <property type="match status" value="1"/>
</dbReference>
<dbReference type="GO" id="GO:0016114">
    <property type="term" value="P:terpenoid biosynthetic process"/>
    <property type="evidence" value="ECO:0007669"/>
    <property type="project" value="InterPro"/>
</dbReference>
<keyword evidence="2 7" id="KW-0479">Metal-binding</keyword>
<dbReference type="EC" id="1.17.7.3" evidence="7"/>
<dbReference type="Pfam" id="PF04551">
    <property type="entry name" value="GcpE"/>
    <property type="match status" value="1"/>
</dbReference>
<comment type="catalytic activity">
    <reaction evidence="7">
        <text>(2E)-4-hydroxy-3-methylbut-2-enyl diphosphate + oxidized [flavodoxin] + H2O + 2 H(+) = 2-C-methyl-D-erythritol 2,4-cyclic diphosphate + reduced [flavodoxin]</text>
        <dbReference type="Rhea" id="RHEA:43604"/>
        <dbReference type="Rhea" id="RHEA-COMP:10622"/>
        <dbReference type="Rhea" id="RHEA-COMP:10623"/>
        <dbReference type="ChEBI" id="CHEBI:15377"/>
        <dbReference type="ChEBI" id="CHEBI:15378"/>
        <dbReference type="ChEBI" id="CHEBI:57618"/>
        <dbReference type="ChEBI" id="CHEBI:58210"/>
        <dbReference type="ChEBI" id="CHEBI:58483"/>
        <dbReference type="ChEBI" id="CHEBI:128753"/>
        <dbReference type="EC" id="1.17.7.3"/>
    </reaction>
</comment>
<comment type="function">
    <text evidence="7">Converts 2C-methyl-D-erythritol 2,4-cyclodiphosphate (ME-2,4cPP) into 1-hydroxy-2-methyl-2-(E)-butenyl 4-diphosphate.</text>
</comment>
<evidence type="ECO:0000256" key="7">
    <source>
        <dbReference type="HAMAP-Rule" id="MF_00159"/>
    </source>
</evidence>
<keyword evidence="3 7" id="KW-0560">Oxidoreductase</keyword>
<feature type="domain" description="IspG C-terminal" evidence="10">
    <location>
        <begin position="297"/>
        <end position="398"/>
    </location>
</feature>
<dbReference type="NCBIfam" id="NF001540">
    <property type="entry name" value="PRK00366.1"/>
    <property type="match status" value="1"/>
</dbReference>
<dbReference type="InterPro" id="IPR004588">
    <property type="entry name" value="IspG_bac-typ"/>
</dbReference>
<evidence type="ECO:0000256" key="1">
    <source>
        <dbReference type="ARBA" id="ARBA00022485"/>
    </source>
</evidence>
<evidence type="ECO:0000256" key="4">
    <source>
        <dbReference type="ARBA" id="ARBA00023004"/>
    </source>
</evidence>
<feature type="domain" description="IspG TIM-barrel" evidence="9">
    <location>
        <begin position="13"/>
        <end position="282"/>
    </location>
</feature>
<organism evidence="11 12">
    <name type="scientific">Thermaerobacter subterraneus DSM 13965</name>
    <dbReference type="NCBI Taxonomy" id="867903"/>
    <lineage>
        <taxon>Bacteria</taxon>
        <taxon>Bacillati</taxon>
        <taxon>Bacillota</taxon>
        <taxon>Clostridia</taxon>
        <taxon>Eubacteriales</taxon>
        <taxon>Clostridiales Family XVII. Incertae Sedis</taxon>
        <taxon>Thermaerobacter</taxon>
    </lineage>
</organism>
<dbReference type="HOGENOM" id="CLU_042258_1_0_9"/>
<dbReference type="AlphaFoldDB" id="K6PLA7"/>
<gene>
    <name evidence="7" type="primary">ispG</name>
    <name evidence="11" type="ORF">ThesuDRAFT_00242</name>
</gene>
<dbReference type="GO" id="GO:0046429">
    <property type="term" value="F:4-hydroxy-3-methylbut-2-en-1-yl diphosphate synthase activity (ferredoxin)"/>
    <property type="evidence" value="ECO:0007669"/>
    <property type="project" value="UniProtKB-UniRule"/>
</dbReference>
<dbReference type="FunFam" id="3.30.413.10:FF:000012">
    <property type="entry name" value="4-hydroxy-3-methylbut-2-en-1-yl diphosphate synthase (flavodoxin)"/>
    <property type="match status" value="1"/>
</dbReference>
<dbReference type="InterPro" id="IPR058578">
    <property type="entry name" value="IspG_TIM"/>
</dbReference>
<dbReference type="InterPro" id="IPR016425">
    <property type="entry name" value="IspG_bac"/>
</dbReference>
<evidence type="ECO:0000256" key="2">
    <source>
        <dbReference type="ARBA" id="ARBA00022723"/>
    </source>
</evidence>
<evidence type="ECO:0000259" key="9">
    <source>
        <dbReference type="Pfam" id="PF04551"/>
    </source>
</evidence>
<dbReference type="NCBIfam" id="TIGR00612">
    <property type="entry name" value="ispG_gcpE"/>
    <property type="match status" value="1"/>
</dbReference>
<dbReference type="RefSeq" id="WP_006904940.1">
    <property type="nucleotide sequence ID" value="NZ_JH976536.1"/>
</dbReference>
<protein>
    <recommendedName>
        <fullName evidence="7">4-hydroxy-3-methylbut-2-en-1-yl diphosphate synthase (flavodoxin)</fullName>
        <ecNumber evidence="7">1.17.7.3</ecNumber>
    </recommendedName>
    <alternativeName>
        <fullName evidence="7">1-hydroxy-2-methyl-2-(E)-butenyl 4-diphosphate synthase</fullName>
    </alternativeName>
</protein>
<name>K6PLA7_9FIRM</name>
<dbReference type="GO" id="GO:0019288">
    <property type="term" value="P:isopentenyl diphosphate biosynthetic process, methylerythritol 4-phosphate pathway"/>
    <property type="evidence" value="ECO:0007669"/>
    <property type="project" value="UniProtKB-UniRule"/>
</dbReference>
<keyword evidence="4 7" id="KW-0408">Iron</keyword>
<dbReference type="EMBL" id="AENY02000005">
    <property type="protein sequence ID" value="EKP93647.1"/>
    <property type="molecule type" value="Genomic_DNA"/>
</dbReference>
<comment type="pathway">
    <text evidence="7">Isoprenoid biosynthesis; isopentenyl diphosphate biosynthesis via DXP pathway; isopentenyl diphosphate from 1-deoxy-D-xylulose 5-phosphate: step 5/6.</text>
</comment>
<dbReference type="PANTHER" id="PTHR30454:SF0">
    <property type="entry name" value="4-HYDROXY-3-METHYLBUT-2-EN-1-YL DIPHOSPHATE SYNTHASE (FERREDOXIN), CHLOROPLASTIC"/>
    <property type="match status" value="1"/>
</dbReference>
<dbReference type="InterPro" id="IPR045854">
    <property type="entry name" value="NO2/SO3_Rdtase_4Fe4S_sf"/>
</dbReference>
<feature type="binding site" evidence="7">
    <location>
        <position position="353"/>
    </location>
    <ligand>
        <name>[4Fe-4S] cluster</name>
        <dbReference type="ChEBI" id="CHEBI:49883"/>
    </ligand>
</feature>
<dbReference type="PIRSF" id="PIRSF004640">
    <property type="entry name" value="IspG"/>
    <property type="match status" value="1"/>
</dbReference>
<dbReference type="GO" id="GO:0141197">
    <property type="term" value="F:4-hydroxy-3-methylbut-2-enyl-diphosphate synthase activity (flavodoxin)"/>
    <property type="evidence" value="ECO:0007669"/>
    <property type="project" value="UniProtKB-EC"/>
</dbReference>
<evidence type="ECO:0000256" key="6">
    <source>
        <dbReference type="ARBA" id="ARBA00023229"/>
    </source>
</evidence>